<feature type="region of interest" description="Disordered" evidence="2">
    <location>
        <begin position="428"/>
        <end position="465"/>
    </location>
</feature>
<dbReference type="OMA" id="FGVKIEC"/>
<protein>
    <recommendedName>
        <fullName evidence="7">SUN domain-containing protein</fullName>
    </recommendedName>
</protein>
<dbReference type="eggNOG" id="ENOG502QWHV">
    <property type="taxonomic scope" value="Eukaryota"/>
</dbReference>
<organism evidence="6">
    <name type="scientific">Arthroderma gypseum (strain ATCC MYA-4604 / CBS 118893)</name>
    <name type="common">Microsporum gypseum</name>
    <dbReference type="NCBI Taxonomy" id="535722"/>
    <lineage>
        <taxon>Eukaryota</taxon>
        <taxon>Fungi</taxon>
        <taxon>Dikarya</taxon>
        <taxon>Ascomycota</taxon>
        <taxon>Pezizomycotina</taxon>
        <taxon>Eurotiomycetes</taxon>
        <taxon>Eurotiomycetidae</taxon>
        <taxon>Onygenales</taxon>
        <taxon>Arthrodermataceae</taxon>
        <taxon>Nannizzia</taxon>
    </lineage>
</organism>
<feature type="transmembrane region" description="Helical" evidence="3">
    <location>
        <begin position="467"/>
        <end position="489"/>
    </location>
</feature>
<evidence type="ECO:0008006" key="7">
    <source>
        <dbReference type="Google" id="ProtNLM"/>
    </source>
</evidence>
<evidence type="ECO:0000313" key="5">
    <source>
        <dbReference type="EMBL" id="EFQ98578.1"/>
    </source>
</evidence>
<feature type="compositionally biased region" description="Low complexity" evidence="2">
    <location>
        <begin position="355"/>
        <end position="408"/>
    </location>
</feature>
<sequence length="491" mass="50891">MLRIPIWATAVLSFLAGASQAGHADFHGYTPGLSRHHGGGHQRFHRSAPALEGHGISYVEKRGGQCQFPTDAGLVSVTPNAMNAGWAMSPDQPCKPGSYCPYACPPGQVMAQWDPEATSYTYPASMNGGLYCDKSGKIQKPFPEKPYCVDASGPVKVKNSCGGVVSFCQTVLPGNEAMLIPTSVQDTADLAVPDPSYWCSTAAHYYINPPGTDTDTACVWGTKSNPWGNWSPFVGGANTDGSGQTFLKLGWNPIYLETETPFRDESPTFGVKVECDGCNGLPCEIDPAKNKVNEITGSGTDGAGGAAFCVVTVPKGTQATIVVFEAGNSGGSGGKGGGYKDDKPKDDDKKDEPKPSSSSSSSTPSPTPSSSSSKQAPSVTSTSESSTSEYSPTPTSSYPSKSSSATSSSSIAAYSTTSTSADAYMPSPHVFIESPSSSIHQPTNGSSIIMPTPTGSGNAPTPTHEGAASATAISVMSLTLSFLIVSIFVNF</sequence>
<dbReference type="EMBL" id="DS989822">
    <property type="protein sequence ID" value="EFQ98578.1"/>
    <property type="molecule type" value="Genomic_DNA"/>
</dbReference>
<gene>
    <name evidence="5" type="ORF">MGYG_01604</name>
</gene>
<dbReference type="Pfam" id="PF03856">
    <property type="entry name" value="SUN"/>
    <property type="match status" value="1"/>
</dbReference>
<feature type="compositionally biased region" description="Gly residues" evidence="2">
    <location>
        <begin position="328"/>
        <end position="337"/>
    </location>
</feature>
<evidence type="ECO:0000256" key="3">
    <source>
        <dbReference type="SAM" id="Phobius"/>
    </source>
</evidence>
<dbReference type="PANTHER" id="PTHR31654">
    <property type="entry name" value="SECRETED BETA-GLUCOSIDASE ADG3-RELATED"/>
    <property type="match status" value="1"/>
</dbReference>
<proteinExistence type="inferred from homology"/>
<keyword evidence="3" id="KW-1133">Transmembrane helix</keyword>
<dbReference type="STRING" id="535722.E5R1U4"/>
<dbReference type="InterPro" id="IPR005556">
    <property type="entry name" value="SUN"/>
</dbReference>
<evidence type="ECO:0000256" key="1">
    <source>
        <dbReference type="ARBA" id="ARBA00010579"/>
    </source>
</evidence>
<keyword evidence="3" id="KW-0812">Transmembrane</keyword>
<comment type="similarity">
    <text evidence="1">Belongs to the SUN family.</text>
</comment>
<feature type="compositionally biased region" description="Polar residues" evidence="2">
    <location>
        <begin position="434"/>
        <end position="461"/>
    </location>
</feature>
<dbReference type="OrthoDB" id="5554151at2759"/>
<keyword evidence="3" id="KW-0472">Membrane</keyword>
<feature type="region of interest" description="Disordered" evidence="2">
    <location>
        <begin position="326"/>
        <end position="408"/>
    </location>
</feature>
<dbReference type="InParanoid" id="E5R1U4"/>
<accession>E5R1U4</accession>
<feature type="signal peptide" evidence="4">
    <location>
        <begin position="1"/>
        <end position="21"/>
    </location>
</feature>
<dbReference type="GeneID" id="10032860"/>
<evidence type="ECO:0000313" key="6">
    <source>
        <dbReference type="Proteomes" id="UP000002669"/>
    </source>
</evidence>
<keyword evidence="4" id="KW-0732">Signal</keyword>
<dbReference type="PANTHER" id="PTHR31654:SF0">
    <property type="entry name" value="SECRETED BETA-GLUCOSIDASE ADG3-RELATED"/>
    <property type="match status" value="1"/>
</dbReference>
<dbReference type="Proteomes" id="UP000002669">
    <property type="component" value="Unassembled WGS sequence"/>
</dbReference>
<feature type="chain" id="PRO_5003197840" description="SUN domain-containing protein" evidence="4">
    <location>
        <begin position="22"/>
        <end position="491"/>
    </location>
</feature>
<name>E5R1U4_ARTGP</name>
<dbReference type="RefSeq" id="XP_003177530.1">
    <property type="nucleotide sequence ID" value="XM_003177482.1"/>
</dbReference>
<evidence type="ECO:0000256" key="2">
    <source>
        <dbReference type="SAM" id="MobiDB-lite"/>
    </source>
</evidence>
<dbReference type="FunCoup" id="E5R1U4">
    <property type="interactions" value="5"/>
</dbReference>
<evidence type="ECO:0000256" key="4">
    <source>
        <dbReference type="SAM" id="SignalP"/>
    </source>
</evidence>
<feature type="compositionally biased region" description="Basic and acidic residues" evidence="2">
    <location>
        <begin position="338"/>
        <end position="354"/>
    </location>
</feature>
<dbReference type="AlphaFoldDB" id="E5R1U4"/>
<dbReference type="VEuPathDB" id="FungiDB:MGYG_01604"/>
<keyword evidence="6" id="KW-1185">Reference proteome</keyword>
<reference evidence="6" key="1">
    <citation type="journal article" date="2012" name="MBio">
        <title>Comparative genome analysis of Trichophyton rubrum and related dermatophytes reveals candidate genes involved in infection.</title>
        <authorList>
            <person name="Martinez D.A."/>
            <person name="Oliver B.G."/>
            <person name="Graeser Y."/>
            <person name="Goldberg J.M."/>
            <person name="Li W."/>
            <person name="Martinez-Rossi N.M."/>
            <person name="Monod M."/>
            <person name="Shelest E."/>
            <person name="Barton R.C."/>
            <person name="Birch E."/>
            <person name="Brakhage A.A."/>
            <person name="Chen Z."/>
            <person name="Gurr S.J."/>
            <person name="Heiman D."/>
            <person name="Heitman J."/>
            <person name="Kosti I."/>
            <person name="Rossi A."/>
            <person name="Saif S."/>
            <person name="Samalova M."/>
            <person name="Saunders C.W."/>
            <person name="Shea T."/>
            <person name="Summerbell R.C."/>
            <person name="Xu J."/>
            <person name="Young S."/>
            <person name="Zeng Q."/>
            <person name="Birren B.W."/>
            <person name="Cuomo C.A."/>
            <person name="White T.C."/>
        </authorList>
    </citation>
    <scope>NUCLEOTIDE SEQUENCE [LARGE SCALE GENOMIC DNA]</scope>
    <source>
        <strain evidence="6">ATCC MYA-4604 / CBS 118893</strain>
    </source>
</reference>
<dbReference type="InterPro" id="IPR053088">
    <property type="entry name" value="Beta-glucosidase/SUN-like"/>
</dbReference>
<dbReference type="HOGENOM" id="CLU_026108_1_1_1"/>